<dbReference type="InterPro" id="IPR014284">
    <property type="entry name" value="RNA_pol_sigma-70_dom"/>
</dbReference>
<dbReference type="GO" id="GO:0003677">
    <property type="term" value="F:DNA binding"/>
    <property type="evidence" value="ECO:0007669"/>
    <property type="project" value="UniProtKB-KW"/>
</dbReference>
<feature type="domain" description="Asl1-like glycosyl hydrolase catalytic" evidence="4">
    <location>
        <begin position="425"/>
        <end position="641"/>
    </location>
</feature>
<proteinExistence type="inferred from homology"/>
<evidence type="ECO:0000259" key="4">
    <source>
        <dbReference type="Pfam" id="PF11790"/>
    </source>
</evidence>
<dbReference type="GO" id="GO:0006352">
    <property type="term" value="P:DNA-templated transcription initiation"/>
    <property type="evidence" value="ECO:0007669"/>
    <property type="project" value="InterPro"/>
</dbReference>
<comment type="caution">
    <text evidence="6">The sequence shown here is derived from an EMBL/GenBank/DDBJ whole genome shotgun (WGS) entry which is preliminary data.</text>
</comment>
<feature type="region of interest" description="Disordered" evidence="2">
    <location>
        <begin position="334"/>
        <end position="395"/>
    </location>
</feature>
<feature type="compositionally biased region" description="Low complexity" evidence="2">
    <location>
        <begin position="343"/>
        <end position="368"/>
    </location>
</feature>
<dbReference type="EMBL" id="BONN01000003">
    <property type="protein sequence ID" value="GIG32288.1"/>
    <property type="molecule type" value="Genomic_DNA"/>
</dbReference>
<feature type="domain" description="RNA polymerase sigma-70 region 2" evidence="3">
    <location>
        <begin position="26"/>
        <end position="90"/>
    </location>
</feature>
<sequence length="645" mass="66919">MAFSTDTATVLAARAGDPDAVDRLVAGSLPLVYSIVGRALRGHADVDDVVQDTMLRVLRGIGELRDPAAYRSWLAAITVRQVRERSRARAAAPRGLPAEEPGDPGADFADVTIARLELTGQRREVAQATRWLDEENRELLSLWWLEASGHLTRDEVVRATGASRAHTAVRVQRMKGRLDQARTVVRALAASPRCPGLDEVTAGWDGRPDALWRKRVARHVRGCAACADAGSGLVAAERLLGGLAMVPWPQALGATGAHVAGAGAAASTGAWSTGAAPSGAGPAGAVPSAGAGASSSGPSVATVASLAIGKKTLVAVLAAALVTGGGAAVAVQRGQERPPQVVASSAPTQRPTTAPTPRRTPTAVVAAPTPTPSPTPAPTVTPTPTPTPSPTPEPAPVVAAAASAKKGVATWQWDGVAGALLDVGAGWFYNWSPTDDTMPAPEGVEFVPMIWGRDHVTDATLAQAAAEGDVLLGFNEPDLGEQSAMSVEEALEAWPRLEATGLRLGSPAVAWGADTPGGWLDRFMSGAQEQGLRVDFVTLHWYGSDFSPAAVDQLLAYVDAVHARYGLPVWVTEYGLIDFAGGPAYPTGDQLAVFIEGTTAGFEQRTHVERYAWFGLPAVDDSAAFGLYTDASTPTQAGRAYRAAG</sequence>
<dbReference type="PANTHER" id="PTHR34154:SF3">
    <property type="entry name" value="ALKALI-SENSITIVE LINKAGE PROTEIN 1"/>
    <property type="match status" value="1"/>
</dbReference>
<protein>
    <recommendedName>
        <fullName evidence="1">RNA polymerase sigma factor</fullName>
    </recommendedName>
</protein>
<dbReference type="Proteomes" id="UP000618382">
    <property type="component" value="Unassembled WGS sequence"/>
</dbReference>
<dbReference type="PROSITE" id="PS01063">
    <property type="entry name" value="SIGMA70_ECF"/>
    <property type="match status" value="1"/>
</dbReference>
<dbReference type="InterPro" id="IPR007627">
    <property type="entry name" value="RNA_pol_sigma70_r2"/>
</dbReference>
<dbReference type="GO" id="GO:0071966">
    <property type="term" value="P:fungal-type cell wall polysaccharide metabolic process"/>
    <property type="evidence" value="ECO:0007669"/>
    <property type="project" value="TreeGrafter"/>
</dbReference>
<dbReference type="InterPro" id="IPR017853">
    <property type="entry name" value="GH"/>
</dbReference>
<dbReference type="EMBL" id="JACCBK010000001">
    <property type="protein sequence ID" value="NYD86926.1"/>
    <property type="molecule type" value="Genomic_DNA"/>
</dbReference>
<evidence type="ECO:0000313" key="7">
    <source>
        <dbReference type="Proteomes" id="UP000577956"/>
    </source>
</evidence>
<dbReference type="PANTHER" id="PTHR34154">
    <property type="entry name" value="ALKALI-SENSITIVE LINKAGE PROTEIN 1"/>
    <property type="match status" value="1"/>
</dbReference>
<dbReference type="SUPFAM" id="SSF88946">
    <property type="entry name" value="Sigma2 domain of RNA polymerase sigma factors"/>
    <property type="match status" value="1"/>
</dbReference>
<dbReference type="InterPro" id="IPR024655">
    <property type="entry name" value="Asl1_glyco_hydro_catalytic"/>
</dbReference>
<dbReference type="Gene3D" id="1.10.1740.10">
    <property type="match status" value="1"/>
</dbReference>
<name>A0A7Y9FJ23_9CELL</name>
<dbReference type="InterPro" id="IPR013325">
    <property type="entry name" value="RNA_pol_sigma_r2"/>
</dbReference>
<evidence type="ECO:0000313" key="8">
    <source>
        <dbReference type="Proteomes" id="UP000618382"/>
    </source>
</evidence>
<keyword evidence="1" id="KW-0238">DNA-binding</keyword>
<dbReference type="InterPro" id="IPR000838">
    <property type="entry name" value="RNA_pol_sigma70_ECF_CS"/>
</dbReference>
<evidence type="ECO:0000313" key="6">
    <source>
        <dbReference type="EMBL" id="NYD86926.1"/>
    </source>
</evidence>
<dbReference type="GO" id="GO:0016987">
    <property type="term" value="F:sigma factor activity"/>
    <property type="evidence" value="ECO:0007669"/>
    <property type="project" value="UniProtKB-KW"/>
</dbReference>
<feature type="region of interest" description="Disordered" evidence="2">
    <location>
        <begin position="269"/>
        <end position="297"/>
    </location>
</feature>
<evidence type="ECO:0000313" key="5">
    <source>
        <dbReference type="EMBL" id="GIG32288.1"/>
    </source>
</evidence>
<gene>
    <name evidence="6" type="ORF">BKA21_002475</name>
    <name evidence="5" type="ORF">Col01nite_14470</name>
</gene>
<dbReference type="Pfam" id="PF11790">
    <property type="entry name" value="Glyco_hydro_cc"/>
    <property type="match status" value="1"/>
</dbReference>
<dbReference type="AlphaFoldDB" id="A0A7Y9FJ23"/>
<evidence type="ECO:0000256" key="2">
    <source>
        <dbReference type="SAM" id="MobiDB-lite"/>
    </source>
</evidence>
<dbReference type="SUPFAM" id="SSF51445">
    <property type="entry name" value="(Trans)glycosidases"/>
    <property type="match status" value="1"/>
</dbReference>
<dbReference type="Pfam" id="PF04542">
    <property type="entry name" value="Sigma70_r2"/>
    <property type="match status" value="1"/>
</dbReference>
<reference evidence="6 7" key="1">
    <citation type="submission" date="2020-07" db="EMBL/GenBank/DDBJ databases">
        <title>Sequencing the genomes of 1000 actinobacteria strains.</title>
        <authorList>
            <person name="Klenk H.-P."/>
        </authorList>
    </citation>
    <scope>NUCLEOTIDE SEQUENCE [LARGE SCALE GENOMIC DNA]</scope>
    <source>
        <strain evidence="6 7">DSM 24482</strain>
    </source>
</reference>
<keyword evidence="1" id="KW-0731">Sigma factor</keyword>
<dbReference type="NCBIfam" id="TIGR02937">
    <property type="entry name" value="sigma70-ECF"/>
    <property type="match status" value="1"/>
</dbReference>
<keyword evidence="1" id="KW-0805">Transcription regulation</keyword>
<dbReference type="InterPro" id="IPR053183">
    <property type="entry name" value="ASL1"/>
</dbReference>
<keyword evidence="1" id="KW-0804">Transcription</keyword>
<reference evidence="5 8" key="2">
    <citation type="submission" date="2021-01" db="EMBL/GenBank/DDBJ databases">
        <title>Whole genome shotgun sequence of Cellulomonas oligotrophica NBRC 109435.</title>
        <authorList>
            <person name="Komaki H."/>
            <person name="Tamura T."/>
        </authorList>
    </citation>
    <scope>NUCLEOTIDE SEQUENCE [LARGE SCALE GENOMIC DNA]</scope>
    <source>
        <strain evidence="5 8">NBRC 109435</strain>
    </source>
</reference>
<feature type="compositionally biased region" description="Pro residues" evidence="2">
    <location>
        <begin position="369"/>
        <end position="395"/>
    </location>
</feature>
<dbReference type="Proteomes" id="UP000577956">
    <property type="component" value="Unassembled WGS sequence"/>
</dbReference>
<organism evidence="6 7">
    <name type="scientific">Cellulomonas oligotrophica</name>
    <dbReference type="NCBI Taxonomy" id="931536"/>
    <lineage>
        <taxon>Bacteria</taxon>
        <taxon>Bacillati</taxon>
        <taxon>Actinomycetota</taxon>
        <taxon>Actinomycetes</taxon>
        <taxon>Micrococcales</taxon>
        <taxon>Cellulomonadaceae</taxon>
        <taxon>Cellulomonas</taxon>
    </lineage>
</organism>
<dbReference type="RefSeq" id="WP_140459413.1">
    <property type="nucleotide sequence ID" value="NZ_BAABFI010000008.1"/>
</dbReference>
<evidence type="ECO:0000256" key="1">
    <source>
        <dbReference type="RuleBase" id="RU000716"/>
    </source>
</evidence>
<keyword evidence="8" id="KW-1185">Reference proteome</keyword>
<dbReference type="Gene3D" id="3.20.20.80">
    <property type="entry name" value="Glycosidases"/>
    <property type="match status" value="1"/>
</dbReference>
<evidence type="ECO:0000259" key="3">
    <source>
        <dbReference type="Pfam" id="PF04542"/>
    </source>
</evidence>
<comment type="similarity">
    <text evidence="1">Belongs to the sigma-70 factor family. ECF subfamily.</text>
</comment>
<accession>A0A7Y9FJ23</accession>